<keyword evidence="7" id="KW-1185">Reference proteome</keyword>
<dbReference type="InterPro" id="IPR027267">
    <property type="entry name" value="AH/BAR_dom_sf"/>
</dbReference>
<comment type="similarity">
    <text evidence="1">Belongs to the sorting nexin family.</text>
</comment>
<gene>
    <name evidence="6" type="ORF">EST38_g5187</name>
</gene>
<evidence type="ECO:0000256" key="3">
    <source>
        <dbReference type="ARBA" id="ARBA00022927"/>
    </source>
</evidence>
<dbReference type="EMBL" id="SDEE01000138">
    <property type="protein sequence ID" value="RXW20676.1"/>
    <property type="molecule type" value="Genomic_DNA"/>
</dbReference>
<dbReference type="Gene3D" id="1.20.1270.60">
    <property type="entry name" value="Arfaptin homology (AH) domain/BAR domain"/>
    <property type="match status" value="2"/>
</dbReference>
<name>A0A4Q2DMU4_9AGAR</name>
<accession>A0A4Q2DMU4</accession>
<dbReference type="PANTHER" id="PTHR46979">
    <property type="entry name" value="SORTING NEXIN-41"/>
    <property type="match status" value="1"/>
</dbReference>
<keyword evidence="3" id="KW-0653">Protein transport</keyword>
<dbReference type="STRING" id="2316362.A0A4Q2DMU4"/>
<dbReference type="GO" id="GO:0008289">
    <property type="term" value="F:lipid binding"/>
    <property type="evidence" value="ECO:0007669"/>
    <property type="project" value="UniProtKB-KW"/>
</dbReference>
<keyword evidence="4" id="KW-0446">Lipid-binding</keyword>
<proteinExistence type="inferred from homology"/>
<dbReference type="OrthoDB" id="289314at2759"/>
<evidence type="ECO:0000256" key="1">
    <source>
        <dbReference type="ARBA" id="ARBA00010883"/>
    </source>
</evidence>
<keyword evidence="2" id="KW-0813">Transport</keyword>
<organism evidence="6 7">
    <name type="scientific">Candolleomyces aberdarensis</name>
    <dbReference type="NCBI Taxonomy" id="2316362"/>
    <lineage>
        <taxon>Eukaryota</taxon>
        <taxon>Fungi</taxon>
        <taxon>Dikarya</taxon>
        <taxon>Basidiomycota</taxon>
        <taxon>Agaricomycotina</taxon>
        <taxon>Agaricomycetes</taxon>
        <taxon>Agaricomycetidae</taxon>
        <taxon>Agaricales</taxon>
        <taxon>Agaricineae</taxon>
        <taxon>Psathyrellaceae</taxon>
        <taxon>Candolleomyces</taxon>
    </lineage>
</organism>
<comment type="caution">
    <text evidence="6">The sequence shown here is derived from an EMBL/GenBank/DDBJ whole genome shotgun (WGS) entry which is preliminary data.</text>
</comment>
<evidence type="ECO:0000313" key="6">
    <source>
        <dbReference type="EMBL" id="RXW20676.1"/>
    </source>
</evidence>
<dbReference type="PANTHER" id="PTHR46979:SF2">
    <property type="entry name" value="SORTING NEXIN-41"/>
    <property type="match status" value="1"/>
</dbReference>
<feature type="region of interest" description="Disordered" evidence="5">
    <location>
        <begin position="217"/>
        <end position="261"/>
    </location>
</feature>
<feature type="compositionally biased region" description="Basic and acidic residues" evidence="5">
    <location>
        <begin position="217"/>
        <end position="228"/>
    </location>
</feature>
<evidence type="ECO:0000313" key="7">
    <source>
        <dbReference type="Proteomes" id="UP000290288"/>
    </source>
</evidence>
<dbReference type="AlphaFoldDB" id="A0A4Q2DMU4"/>
<dbReference type="Proteomes" id="UP000290288">
    <property type="component" value="Unassembled WGS sequence"/>
</dbReference>
<feature type="region of interest" description="Disordered" evidence="5">
    <location>
        <begin position="51"/>
        <end position="121"/>
    </location>
</feature>
<evidence type="ECO:0000256" key="4">
    <source>
        <dbReference type="ARBA" id="ARBA00023121"/>
    </source>
</evidence>
<dbReference type="GO" id="GO:0015031">
    <property type="term" value="P:protein transport"/>
    <property type="evidence" value="ECO:0007669"/>
    <property type="project" value="UniProtKB-KW"/>
</dbReference>
<protein>
    <submittedName>
        <fullName evidence="6">Uncharacterized protein</fullName>
    </submittedName>
</protein>
<evidence type="ECO:0000256" key="2">
    <source>
        <dbReference type="ARBA" id="ARBA00022448"/>
    </source>
</evidence>
<evidence type="ECO:0000256" key="5">
    <source>
        <dbReference type="SAM" id="MobiDB-lite"/>
    </source>
</evidence>
<dbReference type="InterPro" id="IPR051079">
    <property type="entry name" value="Sorting_Nexin_Autophagy"/>
</dbReference>
<sequence length="261" mass="29423">MKLQEIEQKWAEPLHEYTQFASIIKKLLAYRHQKHVQYEMTQDVLENKREQLEELEKSEKEARRLDDALARGRTAGPSTPTTDPEGGSTEQQDEEPRPTDSSYVPPHPGQNPARRRTRAPGMGLINALSYTLHGMMDVDPETARRNSITKTKESISTLEDALHLAAQDLKYSSSTIQADLDRFQRQKVADFREMGIAMALAHRDWCKKNLEAWEEAKKEIEKIPDHPNKAPAPLDTASSPGGDPVPSSSNRRDSTATVNGR</sequence>
<feature type="compositionally biased region" description="Basic and acidic residues" evidence="5">
    <location>
        <begin position="51"/>
        <end position="70"/>
    </location>
</feature>
<feature type="compositionally biased region" description="Low complexity" evidence="5">
    <location>
        <begin position="238"/>
        <end position="249"/>
    </location>
</feature>
<reference evidence="6 7" key="1">
    <citation type="submission" date="2019-01" db="EMBL/GenBank/DDBJ databases">
        <title>Draft genome sequence of Psathyrella aberdarensis IHI B618.</title>
        <authorList>
            <person name="Buettner E."/>
            <person name="Kellner H."/>
        </authorList>
    </citation>
    <scope>NUCLEOTIDE SEQUENCE [LARGE SCALE GENOMIC DNA]</scope>
    <source>
        <strain evidence="6 7">IHI B618</strain>
    </source>
</reference>